<evidence type="ECO:0000313" key="2">
    <source>
        <dbReference type="Proteomes" id="UP000054477"/>
    </source>
</evidence>
<evidence type="ECO:0000313" key="1">
    <source>
        <dbReference type="EMBL" id="KIJ98160.1"/>
    </source>
</evidence>
<sequence length="162" mass="17431">MTSKGKIGSFALDHDGLVLNICQRAHKNPSNESVRRLLLSIGRLINPNAFLEDIDGQPVASFDTSGDSGPGLDICHLGRNRPLPLEDIGTLGESTTSPLIAAVNKTPWPPSSKLRTFVAATLPRGDVLDLFSPITSTFCIFSTTSGKVVFWDVLAEWDPGEN</sequence>
<accession>A0A0C9WZ78</accession>
<name>A0A0C9WZ78_9AGAR</name>
<gene>
    <name evidence="1" type="ORF">K443DRAFT_9357</name>
</gene>
<reference evidence="1 2" key="1">
    <citation type="submission" date="2014-04" db="EMBL/GenBank/DDBJ databases">
        <authorList>
            <consortium name="DOE Joint Genome Institute"/>
            <person name="Kuo A."/>
            <person name="Kohler A."/>
            <person name="Nagy L.G."/>
            <person name="Floudas D."/>
            <person name="Copeland A."/>
            <person name="Barry K.W."/>
            <person name="Cichocki N."/>
            <person name="Veneault-Fourrey C."/>
            <person name="LaButti K."/>
            <person name="Lindquist E.A."/>
            <person name="Lipzen A."/>
            <person name="Lundell T."/>
            <person name="Morin E."/>
            <person name="Murat C."/>
            <person name="Sun H."/>
            <person name="Tunlid A."/>
            <person name="Henrissat B."/>
            <person name="Grigoriev I.V."/>
            <person name="Hibbett D.S."/>
            <person name="Martin F."/>
            <person name="Nordberg H.P."/>
            <person name="Cantor M.N."/>
            <person name="Hua S.X."/>
        </authorList>
    </citation>
    <scope>NUCLEOTIDE SEQUENCE [LARGE SCALE GENOMIC DNA]</scope>
    <source>
        <strain evidence="1 2">LaAM-08-1</strain>
    </source>
</reference>
<dbReference type="EMBL" id="KN838675">
    <property type="protein sequence ID" value="KIJ98160.1"/>
    <property type="molecule type" value="Genomic_DNA"/>
</dbReference>
<keyword evidence="2" id="KW-1185">Reference proteome</keyword>
<reference evidence="2" key="2">
    <citation type="submission" date="2015-01" db="EMBL/GenBank/DDBJ databases">
        <title>Evolutionary Origins and Diversification of the Mycorrhizal Mutualists.</title>
        <authorList>
            <consortium name="DOE Joint Genome Institute"/>
            <consortium name="Mycorrhizal Genomics Consortium"/>
            <person name="Kohler A."/>
            <person name="Kuo A."/>
            <person name="Nagy L.G."/>
            <person name="Floudas D."/>
            <person name="Copeland A."/>
            <person name="Barry K.W."/>
            <person name="Cichocki N."/>
            <person name="Veneault-Fourrey C."/>
            <person name="LaButti K."/>
            <person name="Lindquist E.A."/>
            <person name="Lipzen A."/>
            <person name="Lundell T."/>
            <person name="Morin E."/>
            <person name="Murat C."/>
            <person name="Riley R."/>
            <person name="Ohm R."/>
            <person name="Sun H."/>
            <person name="Tunlid A."/>
            <person name="Henrissat B."/>
            <person name="Grigoriev I.V."/>
            <person name="Hibbett D.S."/>
            <person name="Martin F."/>
        </authorList>
    </citation>
    <scope>NUCLEOTIDE SEQUENCE [LARGE SCALE GENOMIC DNA]</scope>
    <source>
        <strain evidence="2">LaAM-08-1</strain>
    </source>
</reference>
<dbReference type="HOGENOM" id="CLU_1635666_0_0_1"/>
<proteinExistence type="predicted"/>
<organism evidence="1 2">
    <name type="scientific">Laccaria amethystina LaAM-08-1</name>
    <dbReference type="NCBI Taxonomy" id="1095629"/>
    <lineage>
        <taxon>Eukaryota</taxon>
        <taxon>Fungi</taxon>
        <taxon>Dikarya</taxon>
        <taxon>Basidiomycota</taxon>
        <taxon>Agaricomycotina</taxon>
        <taxon>Agaricomycetes</taxon>
        <taxon>Agaricomycetidae</taxon>
        <taxon>Agaricales</taxon>
        <taxon>Agaricineae</taxon>
        <taxon>Hydnangiaceae</taxon>
        <taxon>Laccaria</taxon>
    </lineage>
</organism>
<dbReference type="AlphaFoldDB" id="A0A0C9WZ78"/>
<dbReference type="Proteomes" id="UP000054477">
    <property type="component" value="Unassembled WGS sequence"/>
</dbReference>
<protein>
    <submittedName>
        <fullName evidence="1">Uncharacterized protein</fullName>
    </submittedName>
</protein>